<dbReference type="EMBL" id="BGZK01000062">
    <property type="protein sequence ID" value="GBP14227.1"/>
    <property type="molecule type" value="Genomic_DNA"/>
</dbReference>
<dbReference type="AlphaFoldDB" id="A0A4C1TLA6"/>
<feature type="region of interest" description="Disordered" evidence="1">
    <location>
        <begin position="66"/>
        <end position="107"/>
    </location>
</feature>
<reference evidence="2 3" key="1">
    <citation type="journal article" date="2019" name="Commun. Biol.">
        <title>The bagworm genome reveals a unique fibroin gene that provides high tensile strength.</title>
        <authorList>
            <person name="Kono N."/>
            <person name="Nakamura H."/>
            <person name="Ohtoshi R."/>
            <person name="Tomita M."/>
            <person name="Numata K."/>
            <person name="Arakawa K."/>
        </authorList>
    </citation>
    <scope>NUCLEOTIDE SEQUENCE [LARGE SCALE GENOMIC DNA]</scope>
</reference>
<organism evidence="2 3">
    <name type="scientific">Eumeta variegata</name>
    <name type="common">Bagworm moth</name>
    <name type="synonym">Eumeta japonica</name>
    <dbReference type="NCBI Taxonomy" id="151549"/>
    <lineage>
        <taxon>Eukaryota</taxon>
        <taxon>Metazoa</taxon>
        <taxon>Ecdysozoa</taxon>
        <taxon>Arthropoda</taxon>
        <taxon>Hexapoda</taxon>
        <taxon>Insecta</taxon>
        <taxon>Pterygota</taxon>
        <taxon>Neoptera</taxon>
        <taxon>Endopterygota</taxon>
        <taxon>Lepidoptera</taxon>
        <taxon>Glossata</taxon>
        <taxon>Ditrysia</taxon>
        <taxon>Tineoidea</taxon>
        <taxon>Psychidae</taxon>
        <taxon>Oiketicinae</taxon>
        <taxon>Eumeta</taxon>
    </lineage>
</organism>
<sequence length="221" mass="24181">MILSFATSALKLSRNSSSKLPAEGRRAVDPSQENFLSRFSQIEDKAWSGSTRDAIIMRWTPKRVTTHIDSSGSYPRRENARVRGKNKSSDPYLRSLSRGRSTMTTAPDSGARYAAIEAAAVRSPHVNRSRARTAQERSGISTRRSWAILAGRTFYSDEGLQAANDSYSKPCPVVGRQEASGCTYAVTDLGRAGSEESGNDCILECMECTLSPNMQGSMELL</sequence>
<feature type="compositionally biased region" description="Polar residues" evidence="1">
    <location>
        <begin position="98"/>
        <end position="107"/>
    </location>
</feature>
<accession>A0A4C1TLA6</accession>
<evidence type="ECO:0000313" key="3">
    <source>
        <dbReference type="Proteomes" id="UP000299102"/>
    </source>
</evidence>
<dbReference type="Proteomes" id="UP000299102">
    <property type="component" value="Unassembled WGS sequence"/>
</dbReference>
<name>A0A4C1TLA6_EUMVA</name>
<gene>
    <name evidence="2" type="ORF">EVAR_7652_1</name>
</gene>
<comment type="caution">
    <text evidence="2">The sequence shown here is derived from an EMBL/GenBank/DDBJ whole genome shotgun (WGS) entry which is preliminary data.</text>
</comment>
<evidence type="ECO:0000256" key="1">
    <source>
        <dbReference type="SAM" id="MobiDB-lite"/>
    </source>
</evidence>
<protein>
    <submittedName>
        <fullName evidence="2">Uncharacterized protein</fullName>
    </submittedName>
</protein>
<proteinExistence type="predicted"/>
<keyword evidence="3" id="KW-1185">Reference proteome</keyword>
<evidence type="ECO:0000313" key="2">
    <source>
        <dbReference type="EMBL" id="GBP14227.1"/>
    </source>
</evidence>